<name>A0ABT4B5D8_9ACTN</name>
<accession>A0ABT4B5D8</accession>
<sequence>MATDDELFADVAETMHDAAAKVLAEQAIDLMARSFYLREKFESERARTDPEYRATLVEELFAQQEEMRQLLRAGGEVDW</sequence>
<evidence type="ECO:0000313" key="2">
    <source>
        <dbReference type="Proteomes" id="UP001151002"/>
    </source>
</evidence>
<comment type="caution">
    <text evidence="1">The sequence shown here is derived from an EMBL/GenBank/DDBJ whole genome shotgun (WGS) entry which is preliminary data.</text>
</comment>
<dbReference type="RefSeq" id="WP_267566115.1">
    <property type="nucleotide sequence ID" value="NZ_JAPNTZ010000010.1"/>
</dbReference>
<gene>
    <name evidence="1" type="ORF">OWR29_27245</name>
</gene>
<organism evidence="1 2">
    <name type="scientific">Paractinoplanes pyxinae</name>
    <dbReference type="NCBI Taxonomy" id="2997416"/>
    <lineage>
        <taxon>Bacteria</taxon>
        <taxon>Bacillati</taxon>
        <taxon>Actinomycetota</taxon>
        <taxon>Actinomycetes</taxon>
        <taxon>Micromonosporales</taxon>
        <taxon>Micromonosporaceae</taxon>
        <taxon>Paractinoplanes</taxon>
    </lineage>
</organism>
<proteinExistence type="predicted"/>
<dbReference type="EMBL" id="JAPNTZ010000010">
    <property type="protein sequence ID" value="MCY1141710.1"/>
    <property type="molecule type" value="Genomic_DNA"/>
</dbReference>
<reference evidence="1" key="1">
    <citation type="submission" date="2022-11" db="EMBL/GenBank/DDBJ databases">
        <authorList>
            <person name="Somphong A."/>
            <person name="Phongsopitanun W."/>
        </authorList>
    </citation>
    <scope>NUCLEOTIDE SEQUENCE</scope>
    <source>
        <strain evidence="1">Pm04-4</strain>
    </source>
</reference>
<protein>
    <submittedName>
        <fullName evidence="1">Uncharacterized protein</fullName>
    </submittedName>
</protein>
<evidence type="ECO:0000313" key="1">
    <source>
        <dbReference type="EMBL" id="MCY1141710.1"/>
    </source>
</evidence>
<keyword evidence="2" id="KW-1185">Reference proteome</keyword>
<dbReference type="Proteomes" id="UP001151002">
    <property type="component" value="Unassembled WGS sequence"/>
</dbReference>